<proteinExistence type="predicted"/>
<reference evidence="1" key="2">
    <citation type="submission" date="2017-11" db="EMBL/GenBank/DDBJ databases">
        <title>Coralsnake Venomics: Analyses of Venom Gland Transcriptomes and Proteomes of Six Brazilian Taxa.</title>
        <authorList>
            <person name="Aird S.D."/>
            <person name="Jorge da Silva N."/>
            <person name="Qiu L."/>
            <person name="Villar-Briones A."/>
            <person name="Aparecida-Saddi V."/>
            <person name="Campos-Telles M.P."/>
            <person name="Grau M."/>
            <person name="Mikheyev A.S."/>
        </authorList>
    </citation>
    <scope>NUCLEOTIDE SEQUENCE</scope>
    <source>
        <tissue evidence="1">Venom_gland</tissue>
    </source>
</reference>
<dbReference type="EMBL" id="IACJ01072900">
    <property type="protein sequence ID" value="LAA48895.1"/>
    <property type="molecule type" value="Transcribed_RNA"/>
</dbReference>
<protein>
    <submittedName>
        <fullName evidence="1">Uncharacterized protein</fullName>
    </submittedName>
</protein>
<sequence length="105" mass="12464">MRISNRQVKYSPKRQRISLTAPTQPRNPINMVKAPTPVRMYAATFKVDDEVCRTEMKLVLSTKIHIPKPRMTAPRIKKRRLKRKRKYFVTFRQPDAIFLLIIIQT</sequence>
<reference evidence="1" key="1">
    <citation type="submission" date="2017-07" db="EMBL/GenBank/DDBJ databases">
        <authorList>
            <person name="Mikheyev A."/>
            <person name="Grau M."/>
        </authorList>
    </citation>
    <scope>NUCLEOTIDE SEQUENCE</scope>
    <source>
        <tissue evidence="1">Venom_gland</tissue>
    </source>
</reference>
<dbReference type="AlphaFoldDB" id="A0A2D4FN38"/>
<name>A0A2D4FN38_MICCO</name>
<organism evidence="1">
    <name type="scientific">Micrurus corallinus</name>
    <name type="common">Brazilian coral snake</name>
    <dbReference type="NCBI Taxonomy" id="54390"/>
    <lineage>
        <taxon>Eukaryota</taxon>
        <taxon>Metazoa</taxon>
        <taxon>Chordata</taxon>
        <taxon>Craniata</taxon>
        <taxon>Vertebrata</taxon>
        <taxon>Euteleostomi</taxon>
        <taxon>Lepidosauria</taxon>
        <taxon>Squamata</taxon>
        <taxon>Bifurcata</taxon>
        <taxon>Unidentata</taxon>
        <taxon>Episquamata</taxon>
        <taxon>Toxicofera</taxon>
        <taxon>Serpentes</taxon>
        <taxon>Colubroidea</taxon>
        <taxon>Elapidae</taxon>
        <taxon>Elapinae</taxon>
        <taxon>Micrurus</taxon>
    </lineage>
</organism>
<accession>A0A2D4FN38</accession>
<evidence type="ECO:0000313" key="1">
    <source>
        <dbReference type="EMBL" id="LAA48895.1"/>
    </source>
</evidence>